<comment type="caution">
    <text evidence="2">The sequence shown here is derived from an EMBL/GenBank/DDBJ whole genome shotgun (WGS) entry which is preliminary data.</text>
</comment>
<keyword evidence="1" id="KW-1133">Transmembrane helix</keyword>
<evidence type="ECO:0000313" key="2">
    <source>
        <dbReference type="EMBL" id="MDM8271801.1"/>
    </source>
</evidence>
<organism evidence="2 3">
    <name type="scientific">Thermophilibacter provencensis</name>
    <dbReference type="NCBI Taxonomy" id="1852386"/>
    <lineage>
        <taxon>Bacteria</taxon>
        <taxon>Bacillati</taxon>
        <taxon>Actinomycetota</taxon>
        <taxon>Coriobacteriia</taxon>
        <taxon>Coriobacteriales</taxon>
        <taxon>Atopobiaceae</taxon>
        <taxon>Thermophilibacter</taxon>
    </lineage>
</organism>
<dbReference type="RefSeq" id="WP_289511878.1">
    <property type="nucleotide sequence ID" value="NZ_JAUDEA010000018.1"/>
</dbReference>
<feature type="transmembrane region" description="Helical" evidence="1">
    <location>
        <begin position="206"/>
        <end position="223"/>
    </location>
</feature>
<sequence length="273" mass="29179">MQLARAAHSRMARYAFLFMMLVVAASFAQTLASFWGHDAGELPSAAAGWAGNADYLGVAPWAVLVFFLLFIVSSSAFADTLYLDVRCRAAGCVATRTTTARYVWATACAAALAAFVVVLVPLLLSQALALLVFPASAPDGFVTSFNDAASMPDVFGTGSMELLLWDLRWSHPYLHNLIFICYDALWAAIMAAASVAVSLYTRRSRLVVLGAPTLVYLLSLFVLPRWAALSNYLYPGAAPETSLAFMALAPLAATLAVVAAIAWALARGRDVLL</sequence>
<feature type="transmembrane region" description="Helical" evidence="1">
    <location>
        <begin position="102"/>
        <end position="124"/>
    </location>
</feature>
<feature type="transmembrane region" description="Helical" evidence="1">
    <location>
        <begin position="243"/>
        <end position="266"/>
    </location>
</feature>
<reference evidence="3" key="1">
    <citation type="submission" date="2023-06" db="EMBL/GenBank/DDBJ databases">
        <title>Identification and characterization of horizontal gene transfer across gut microbiota members of farm animals based on homology search.</title>
        <authorList>
            <person name="Zeman M."/>
            <person name="Kubasova T."/>
            <person name="Jahodarova E."/>
            <person name="Nykrynova M."/>
            <person name="Rychlik I."/>
        </authorList>
    </citation>
    <scope>NUCLEOTIDE SEQUENCE [LARGE SCALE GENOMIC DNA]</scope>
    <source>
        <strain evidence="3">153_Feed</strain>
    </source>
</reference>
<keyword evidence="3" id="KW-1185">Reference proteome</keyword>
<proteinExistence type="predicted"/>
<feature type="transmembrane region" description="Helical" evidence="1">
    <location>
        <begin position="12"/>
        <end position="35"/>
    </location>
</feature>
<accession>A0ABT7V5C0</accession>
<protein>
    <recommendedName>
        <fullName evidence="4">ABC transporter permease</fullName>
    </recommendedName>
</protein>
<evidence type="ECO:0008006" key="4">
    <source>
        <dbReference type="Google" id="ProtNLM"/>
    </source>
</evidence>
<keyword evidence="1" id="KW-0472">Membrane</keyword>
<keyword evidence="1" id="KW-0812">Transmembrane</keyword>
<evidence type="ECO:0000256" key="1">
    <source>
        <dbReference type="SAM" id="Phobius"/>
    </source>
</evidence>
<dbReference type="Proteomes" id="UP001529256">
    <property type="component" value="Unassembled WGS sequence"/>
</dbReference>
<evidence type="ECO:0000313" key="3">
    <source>
        <dbReference type="Proteomes" id="UP001529256"/>
    </source>
</evidence>
<feature type="transmembrane region" description="Helical" evidence="1">
    <location>
        <begin position="55"/>
        <end position="82"/>
    </location>
</feature>
<gene>
    <name evidence="2" type="ORF">QUW25_09000</name>
</gene>
<name>A0ABT7V5C0_9ACTN</name>
<dbReference type="EMBL" id="JAUDEA010000018">
    <property type="protein sequence ID" value="MDM8271801.1"/>
    <property type="molecule type" value="Genomic_DNA"/>
</dbReference>
<reference evidence="2 3" key="2">
    <citation type="submission" date="2023-06" db="EMBL/GenBank/DDBJ databases">
        <title>Identification and characterization of horizontal gene transfer across gut microbiota members of farm animals based on homology search.</title>
        <authorList>
            <person name="Schwarzerova J."/>
            <person name="Nykrynova M."/>
            <person name="Jureckova K."/>
            <person name="Cejkova D."/>
            <person name="Rychlik I."/>
        </authorList>
    </citation>
    <scope>NUCLEOTIDE SEQUENCE [LARGE SCALE GENOMIC DNA]</scope>
    <source>
        <strain evidence="2 3">153_Feed</strain>
    </source>
</reference>
<feature type="transmembrane region" description="Helical" evidence="1">
    <location>
        <begin position="173"/>
        <end position="199"/>
    </location>
</feature>
<reference evidence="2 3" key="3">
    <citation type="submission" date="2023-06" db="EMBL/GenBank/DDBJ databases">
        <authorList>
            <person name="Zeman M."/>
            <person name="Kubasova T."/>
            <person name="Jahodarova E."/>
            <person name="Nykrynova M."/>
            <person name="Rychlik I."/>
        </authorList>
    </citation>
    <scope>NUCLEOTIDE SEQUENCE [LARGE SCALE GENOMIC DNA]</scope>
    <source>
        <strain evidence="2 3">153_Feed</strain>
    </source>
</reference>